<proteinExistence type="predicted"/>
<organism evidence="1 2">
    <name type="scientific">Caenorhabditis tropicalis</name>
    <dbReference type="NCBI Taxonomy" id="1561998"/>
    <lineage>
        <taxon>Eukaryota</taxon>
        <taxon>Metazoa</taxon>
        <taxon>Ecdysozoa</taxon>
        <taxon>Nematoda</taxon>
        <taxon>Chromadorea</taxon>
        <taxon>Rhabditida</taxon>
        <taxon>Rhabditina</taxon>
        <taxon>Rhabditomorpha</taxon>
        <taxon>Rhabditoidea</taxon>
        <taxon>Rhabditidae</taxon>
        <taxon>Peloderinae</taxon>
        <taxon>Caenorhabditis</taxon>
    </lineage>
</organism>
<evidence type="ECO:0000313" key="1">
    <source>
        <dbReference type="Proteomes" id="UP000095282"/>
    </source>
</evidence>
<dbReference type="AlphaFoldDB" id="A0A1I7TL61"/>
<dbReference type="Proteomes" id="UP000095282">
    <property type="component" value="Unplaced"/>
</dbReference>
<accession>A0A1I7TL61</accession>
<keyword evidence="1" id="KW-1185">Reference proteome</keyword>
<name>A0A1I7TL61_9PELO</name>
<protein>
    <submittedName>
        <fullName evidence="2">FBA_2 domain-containing protein</fullName>
    </submittedName>
</protein>
<evidence type="ECO:0000313" key="2">
    <source>
        <dbReference type="WBParaSite" id="Csp11.Scaffold628.g7004.t1"/>
    </source>
</evidence>
<reference evidence="2" key="1">
    <citation type="submission" date="2016-11" db="UniProtKB">
        <authorList>
            <consortium name="WormBaseParasite"/>
        </authorList>
    </citation>
    <scope>IDENTIFICATION</scope>
</reference>
<sequence length="181" mass="21438">MRTIIDGKKQVHDYIGIHVSLDCIKLSFNEVQVEYTKTEENTCLVICGDRTPKSIEKNYMEVMFDDLKTFVSPANTHLKLLELTFIDFLSYYNFLMLYCKTFPTPPRVTNFWVNYMSHYPNSVSFDLWCQTGYLKNCKFHVYKSFDENNWEKYEIKLEYNESLNQFDGTASCSIEPKEIQT</sequence>
<dbReference type="WBParaSite" id="Csp11.Scaffold628.g7004.t1">
    <property type="protein sequence ID" value="Csp11.Scaffold628.g7004.t1"/>
    <property type="gene ID" value="Csp11.Scaffold628.g7004"/>
</dbReference>